<evidence type="ECO:0000256" key="1">
    <source>
        <dbReference type="SAM" id="SignalP"/>
    </source>
</evidence>
<reference evidence="2" key="2">
    <citation type="submission" date="2020-09" db="EMBL/GenBank/DDBJ databases">
        <authorList>
            <person name="Sun Q."/>
            <person name="Zhou Y."/>
        </authorList>
    </citation>
    <scope>NUCLEOTIDE SEQUENCE</scope>
    <source>
        <strain evidence="2">CGMCC 1.12751</strain>
    </source>
</reference>
<dbReference type="EMBL" id="BMFQ01000004">
    <property type="protein sequence ID" value="GGG58624.1"/>
    <property type="molecule type" value="Genomic_DNA"/>
</dbReference>
<feature type="signal peptide" evidence="1">
    <location>
        <begin position="1"/>
        <end position="26"/>
    </location>
</feature>
<organism evidence="2 3">
    <name type="scientific">Bizionia arctica</name>
    <dbReference type="NCBI Taxonomy" id="1495645"/>
    <lineage>
        <taxon>Bacteria</taxon>
        <taxon>Pseudomonadati</taxon>
        <taxon>Bacteroidota</taxon>
        <taxon>Flavobacteriia</taxon>
        <taxon>Flavobacteriales</taxon>
        <taxon>Flavobacteriaceae</taxon>
        <taxon>Bizionia</taxon>
    </lineage>
</organism>
<comment type="caution">
    <text evidence="2">The sequence shown here is derived from an EMBL/GenBank/DDBJ whole genome shotgun (WGS) entry which is preliminary data.</text>
</comment>
<accession>A0A917LUR1</accession>
<dbReference type="AlphaFoldDB" id="A0A917LUR1"/>
<evidence type="ECO:0008006" key="4">
    <source>
        <dbReference type="Google" id="ProtNLM"/>
    </source>
</evidence>
<feature type="chain" id="PRO_5037915596" description="Tetratricopeptide repeat protein" evidence="1">
    <location>
        <begin position="27"/>
        <end position="214"/>
    </location>
</feature>
<keyword evidence="3" id="KW-1185">Reference proteome</keyword>
<proteinExistence type="predicted"/>
<reference evidence="2" key="1">
    <citation type="journal article" date="2014" name="Int. J. Syst. Evol. Microbiol.">
        <title>Complete genome sequence of Corynebacterium casei LMG S-19264T (=DSM 44701T), isolated from a smear-ripened cheese.</title>
        <authorList>
            <consortium name="US DOE Joint Genome Institute (JGI-PGF)"/>
            <person name="Walter F."/>
            <person name="Albersmeier A."/>
            <person name="Kalinowski J."/>
            <person name="Ruckert C."/>
        </authorList>
    </citation>
    <scope>NUCLEOTIDE SEQUENCE</scope>
    <source>
        <strain evidence="2">CGMCC 1.12751</strain>
    </source>
</reference>
<dbReference type="Proteomes" id="UP000625976">
    <property type="component" value="Unassembled WGS sequence"/>
</dbReference>
<evidence type="ECO:0000313" key="2">
    <source>
        <dbReference type="EMBL" id="GGG58624.1"/>
    </source>
</evidence>
<gene>
    <name evidence="2" type="ORF">GCM10010976_31770</name>
</gene>
<keyword evidence="1" id="KW-0732">Signal</keyword>
<evidence type="ECO:0000313" key="3">
    <source>
        <dbReference type="Proteomes" id="UP000625976"/>
    </source>
</evidence>
<name>A0A917LUR1_9FLAO</name>
<sequence length="214" mass="24084">MKPKKMTYFKLFIIGLAISLTGSLYAQTNYEKGMEKAFALWEINAIEASQLFERIASAEPENWLPPYYAAETLILDGFSKLDNKNVLESQLNLAQTFLNDATAISKNNPEIMVMQALLYTVYVASDGMTYGMMYGGKVIALYNQAEKLAPNNPRVVLNKAGWEIGGASYFGQDIQPFCKDLERALELFATFKPESQFAPNWGKERAEELLKDCK</sequence>
<protein>
    <recommendedName>
        <fullName evidence="4">Tetratricopeptide repeat protein</fullName>
    </recommendedName>
</protein>